<dbReference type="Pfam" id="PF23867">
    <property type="entry name" value="Mmc1_N"/>
    <property type="match status" value="1"/>
</dbReference>
<dbReference type="PANTHER" id="PTHR38644">
    <property type="entry name" value="EXPRESSED PROTEIN"/>
    <property type="match status" value="1"/>
</dbReference>
<evidence type="ECO:0000313" key="3">
    <source>
        <dbReference type="EMBL" id="KAK5088365.1"/>
    </source>
</evidence>
<evidence type="ECO:0000256" key="1">
    <source>
        <dbReference type="SAM" id="MobiDB-lite"/>
    </source>
</evidence>
<gene>
    <name evidence="3" type="ORF">LTR05_002583</name>
</gene>
<reference evidence="3 4" key="1">
    <citation type="submission" date="2023-08" db="EMBL/GenBank/DDBJ databases">
        <title>Black Yeasts Isolated from many extreme environments.</title>
        <authorList>
            <person name="Coleine C."/>
            <person name="Stajich J.E."/>
            <person name="Selbmann L."/>
        </authorList>
    </citation>
    <scope>NUCLEOTIDE SEQUENCE [LARGE SCALE GENOMIC DNA]</scope>
    <source>
        <strain evidence="3 4">CCFEE 5910</strain>
    </source>
</reference>
<name>A0AAN7YCB5_9EURO</name>
<dbReference type="InterPro" id="IPR056196">
    <property type="entry name" value="Mmc1_C"/>
</dbReference>
<protein>
    <recommendedName>
        <fullName evidence="2">Mmc1 C-terminal domain-containing protein</fullName>
    </recommendedName>
</protein>
<proteinExistence type="predicted"/>
<evidence type="ECO:0000259" key="2">
    <source>
        <dbReference type="Pfam" id="PF23868"/>
    </source>
</evidence>
<keyword evidence="4" id="KW-1185">Reference proteome</keyword>
<evidence type="ECO:0000313" key="4">
    <source>
        <dbReference type="Proteomes" id="UP001309876"/>
    </source>
</evidence>
<accession>A0AAN7YCB5</accession>
<feature type="compositionally biased region" description="Polar residues" evidence="1">
    <location>
        <begin position="44"/>
        <end position="53"/>
    </location>
</feature>
<dbReference type="AlphaFoldDB" id="A0AAN7YCB5"/>
<organism evidence="3 4">
    <name type="scientific">Lithohypha guttulata</name>
    <dbReference type="NCBI Taxonomy" id="1690604"/>
    <lineage>
        <taxon>Eukaryota</taxon>
        <taxon>Fungi</taxon>
        <taxon>Dikarya</taxon>
        <taxon>Ascomycota</taxon>
        <taxon>Pezizomycotina</taxon>
        <taxon>Eurotiomycetes</taxon>
        <taxon>Chaetothyriomycetidae</taxon>
        <taxon>Chaetothyriales</taxon>
        <taxon>Trichomeriaceae</taxon>
        <taxon>Lithohypha</taxon>
    </lineage>
</organism>
<dbReference type="Proteomes" id="UP001309876">
    <property type="component" value="Unassembled WGS sequence"/>
</dbReference>
<feature type="domain" description="Mmc1 C-terminal" evidence="2">
    <location>
        <begin position="368"/>
        <end position="610"/>
    </location>
</feature>
<feature type="region of interest" description="Disordered" evidence="1">
    <location>
        <begin position="29"/>
        <end position="53"/>
    </location>
</feature>
<dbReference type="PANTHER" id="PTHR38644:SF1">
    <property type="entry name" value="EXPRESSED PROTEIN"/>
    <property type="match status" value="1"/>
</dbReference>
<dbReference type="Pfam" id="PF23868">
    <property type="entry name" value="Mmc1_C"/>
    <property type="match status" value="1"/>
</dbReference>
<sequence length="663" mass="73385">MNLQTSKRELDWLLRRIFLCPSCSTLRLSDPRSTPRKRVRTDRYVSTSSSTAINATRPVPERNRPLHQALAEVKSKASAHVNLSRLQLALQGLETERPVTRVAIIGLNVQDTSRRIVRLLLADALEDEQTWEKQIIQHQGSHGILLRYGQPHNTNIPQRTTLPILHIPSPLLERLNVELLITSINSEHTNGSGVPAEAFLAPAVGVPTAFDGRQVTVNQPVHRSLLVANDFEELVSAIELLSATQFRSQADREAVTLVADLPNNNTQSRTRVLLSDVARAERGLKAIRTSTSQATIYEHEWIDSGMPILTKWLENDIAELDRVPPLVVTKLIGSLMTAATVSLEQRSLTAQQKSFGSALDSAARSRIENAINDFSRAAHQELQSGLASAWSSRNWRKLSWYKLFWRVDDVGLIVSDLVTNSWLPKTERATYEISGRLTQMGINPTMAQVEVPQTEHKTAFEAETARATIIDPAPSLPTVATTGPANEIVFPETRPTLKSDPMDDTTTIEMRPTPISIPITSTISSSRTGYMREQITSLTSTAQQLVLRTFSISGFSAGLSALTYVSQIAPTIYEAGSIFALGTVFAVYRMQTGWQTATKGLETGLLQEGRDVIRRVTQRMRELVEMKADEAVAGDPVEQQMLEEATQAVNKTKAALEQLQQKA</sequence>
<dbReference type="EMBL" id="JAVRRJ010000002">
    <property type="protein sequence ID" value="KAK5088365.1"/>
    <property type="molecule type" value="Genomic_DNA"/>
</dbReference>
<comment type="caution">
    <text evidence="3">The sequence shown here is derived from an EMBL/GenBank/DDBJ whole genome shotgun (WGS) entry which is preliminary data.</text>
</comment>